<evidence type="ECO:0000313" key="2">
    <source>
        <dbReference type="Proteomes" id="UP000515733"/>
    </source>
</evidence>
<gene>
    <name evidence="1" type="ORF">DENOEST_2999</name>
</gene>
<evidence type="ECO:0000313" key="1">
    <source>
        <dbReference type="EMBL" id="CAB1370153.1"/>
    </source>
</evidence>
<dbReference type="EMBL" id="LR778301">
    <property type="protein sequence ID" value="CAB1370153.1"/>
    <property type="molecule type" value="Genomic_DNA"/>
</dbReference>
<protein>
    <submittedName>
        <fullName evidence="1">Uncharacterized protein</fullName>
    </submittedName>
</protein>
<dbReference type="Proteomes" id="UP000515733">
    <property type="component" value="Chromosome"/>
</dbReference>
<accession>A0A6S6XYX6</accession>
<sequence>MCSSIKRYTRVGNQLHIRSGTAAFAIPYRKTKKPAFGWLSVETDCLIFNGRGGGIRTRDPLHPMQVRYQAALRPDKPRIITAIPGKTHSGMIRHATIR</sequence>
<dbReference type="KEGG" id="doe:DENOEST_2999"/>
<organism evidence="1 2">
    <name type="scientific">Denitratisoma oestradiolicum</name>
    <dbReference type="NCBI Taxonomy" id="311182"/>
    <lineage>
        <taxon>Bacteria</taxon>
        <taxon>Pseudomonadati</taxon>
        <taxon>Pseudomonadota</taxon>
        <taxon>Betaproteobacteria</taxon>
        <taxon>Nitrosomonadales</taxon>
        <taxon>Sterolibacteriaceae</taxon>
        <taxon>Denitratisoma</taxon>
    </lineage>
</organism>
<keyword evidence="2" id="KW-1185">Reference proteome</keyword>
<dbReference type="AntiFam" id="ANF00012">
    <property type="entry name" value="tRNA translation"/>
</dbReference>
<proteinExistence type="predicted"/>
<name>A0A6S6XYX6_9PROT</name>
<reference evidence="1 2" key="1">
    <citation type="submission" date="2020-03" db="EMBL/GenBank/DDBJ databases">
        <authorList>
            <consortium name="Genoscope - CEA"/>
            <person name="William W."/>
        </authorList>
    </citation>
    <scope>NUCLEOTIDE SEQUENCE [LARGE SCALE GENOMIC DNA]</scope>
    <source>
        <strain evidence="2">DSM 16959</strain>
    </source>
</reference>
<dbReference type="AlphaFoldDB" id="A0A6S6XYX6"/>